<accession>A0A6L5YS87</accession>
<feature type="transmembrane region" description="Helical" evidence="8">
    <location>
        <begin position="12"/>
        <end position="34"/>
    </location>
</feature>
<keyword evidence="5 8" id="KW-0812">Transmembrane</keyword>
<dbReference type="Proteomes" id="UP000474024">
    <property type="component" value="Unassembled WGS sequence"/>
</dbReference>
<dbReference type="PANTHER" id="PTHR43848:SF2">
    <property type="entry name" value="PUTRESCINE TRANSPORT SYSTEM PERMEASE PROTEIN POTI"/>
    <property type="match status" value="1"/>
</dbReference>
<reference evidence="10 11" key="1">
    <citation type="submission" date="2019-08" db="EMBL/GenBank/DDBJ databases">
        <title>In-depth cultivation of the pig gut microbiome towards novel bacterial diversity and tailored functional studies.</title>
        <authorList>
            <person name="Wylensek D."/>
            <person name="Hitch T.C.A."/>
            <person name="Clavel T."/>
        </authorList>
    </citation>
    <scope>NUCLEOTIDE SEQUENCE [LARGE SCALE GENOMIC DNA]</scope>
    <source>
        <strain evidence="10 11">MUC/MUC-530-WT-4D</strain>
    </source>
</reference>
<feature type="transmembrane region" description="Helical" evidence="8">
    <location>
        <begin position="63"/>
        <end position="87"/>
    </location>
</feature>
<dbReference type="SUPFAM" id="SSF161098">
    <property type="entry name" value="MetI-like"/>
    <property type="match status" value="1"/>
</dbReference>
<evidence type="ECO:0000256" key="7">
    <source>
        <dbReference type="ARBA" id="ARBA00023136"/>
    </source>
</evidence>
<proteinExistence type="inferred from homology"/>
<dbReference type="Gene3D" id="1.10.3720.10">
    <property type="entry name" value="MetI-like"/>
    <property type="match status" value="1"/>
</dbReference>
<feature type="transmembrane region" description="Helical" evidence="8">
    <location>
        <begin position="128"/>
        <end position="149"/>
    </location>
</feature>
<organism evidence="10 11">
    <name type="scientific">Roseburia porci</name>
    <dbReference type="NCBI Taxonomy" id="2605790"/>
    <lineage>
        <taxon>Bacteria</taxon>
        <taxon>Bacillati</taxon>
        <taxon>Bacillota</taxon>
        <taxon>Clostridia</taxon>
        <taxon>Lachnospirales</taxon>
        <taxon>Lachnospiraceae</taxon>
        <taxon>Roseburia</taxon>
    </lineage>
</organism>
<protein>
    <submittedName>
        <fullName evidence="10">ABC transporter permease</fullName>
    </submittedName>
</protein>
<evidence type="ECO:0000256" key="1">
    <source>
        <dbReference type="ARBA" id="ARBA00004651"/>
    </source>
</evidence>
<evidence type="ECO:0000313" key="10">
    <source>
        <dbReference type="EMBL" id="MST75235.1"/>
    </source>
</evidence>
<evidence type="ECO:0000256" key="4">
    <source>
        <dbReference type="ARBA" id="ARBA00022475"/>
    </source>
</evidence>
<dbReference type="GO" id="GO:0055085">
    <property type="term" value="P:transmembrane transport"/>
    <property type="evidence" value="ECO:0007669"/>
    <property type="project" value="InterPro"/>
</dbReference>
<dbReference type="EMBL" id="VUNI01000015">
    <property type="protein sequence ID" value="MST75235.1"/>
    <property type="molecule type" value="Genomic_DNA"/>
</dbReference>
<feature type="domain" description="ABC transmembrane type-1" evidence="9">
    <location>
        <begin position="64"/>
        <end position="255"/>
    </location>
</feature>
<keyword evidence="4" id="KW-1003">Cell membrane</keyword>
<dbReference type="Pfam" id="PF00528">
    <property type="entry name" value="BPD_transp_1"/>
    <property type="match status" value="1"/>
</dbReference>
<keyword evidence="11" id="KW-1185">Reference proteome</keyword>
<comment type="caution">
    <text evidence="10">The sequence shown here is derived from an EMBL/GenBank/DDBJ whole genome shotgun (WGS) entry which is preliminary data.</text>
</comment>
<evidence type="ECO:0000256" key="6">
    <source>
        <dbReference type="ARBA" id="ARBA00022989"/>
    </source>
</evidence>
<evidence type="ECO:0000256" key="3">
    <source>
        <dbReference type="ARBA" id="ARBA00022448"/>
    </source>
</evidence>
<evidence type="ECO:0000256" key="5">
    <source>
        <dbReference type="ARBA" id="ARBA00022692"/>
    </source>
</evidence>
<keyword evidence="6 8" id="KW-1133">Transmembrane helix</keyword>
<dbReference type="CDD" id="cd06261">
    <property type="entry name" value="TM_PBP2"/>
    <property type="match status" value="1"/>
</dbReference>
<keyword evidence="7 8" id="KW-0472">Membrane</keyword>
<feature type="transmembrane region" description="Helical" evidence="8">
    <location>
        <begin position="234"/>
        <end position="255"/>
    </location>
</feature>
<evidence type="ECO:0000256" key="2">
    <source>
        <dbReference type="ARBA" id="ARBA00007069"/>
    </source>
</evidence>
<dbReference type="GO" id="GO:0005886">
    <property type="term" value="C:plasma membrane"/>
    <property type="evidence" value="ECO:0007669"/>
    <property type="project" value="UniProtKB-SubCell"/>
</dbReference>
<evidence type="ECO:0000313" key="11">
    <source>
        <dbReference type="Proteomes" id="UP000474024"/>
    </source>
</evidence>
<evidence type="ECO:0000259" key="9">
    <source>
        <dbReference type="PROSITE" id="PS50928"/>
    </source>
</evidence>
<keyword evidence="3 8" id="KW-0813">Transport</keyword>
<sequence>MKKKTLVNKIHKIYVILLFLFFYAPVAVMVVFSFNTSKANVVWQGFTTKWYSKLMGDSELWKIFGTTILIAVLTTVFATLIGTMGAIGYKKSKSRFAKLITNSVYFPIVIPEIVLAVAMFMIFNTAGISLGVPIIVIGNTTICLPYVYITVKSRLVGMDPSIEEASLDLGADRVYTLFHVTIPQIMPGIISGAFMAFSLSLDELIVTSFLADAGTTTLPMKVYSMMKKGVSPEINALTTIIFAVSILGVAAYLIFDAVKTHQDAKAKHKLVDL</sequence>
<dbReference type="RefSeq" id="WP_154430198.1">
    <property type="nucleotide sequence ID" value="NZ_VUNI01000015.1"/>
</dbReference>
<comment type="subcellular location">
    <subcellularLocation>
        <location evidence="1 8">Cell membrane</location>
        <topology evidence="1 8">Multi-pass membrane protein</topology>
    </subcellularLocation>
</comment>
<feature type="transmembrane region" description="Helical" evidence="8">
    <location>
        <begin position="99"/>
        <end position="122"/>
    </location>
</feature>
<dbReference type="PROSITE" id="PS50928">
    <property type="entry name" value="ABC_TM1"/>
    <property type="match status" value="1"/>
</dbReference>
<dbReference type="AlphaFoldDB" id="A0A6L5YS87"/>
<dbReference type="PANTHER" id="PTHR43848">
    <property type="entry name" value="PUTRESCINE TRANSPORT SYSTEM PERMEASE PROTEIN POTI"/>
    <property type="match status" value="1"/>
</dbReference>
<dbReference type="InterPro" id="IPR035906">
    <property type="entry name" value="MetI-like_sf"/>
</dbReference>
<evidence type="ECO:0000256" key="8">
    <source>
        <dbReference type="RuleBase" id="RU363032"/>
    </source>
</evidence>
<name>A0A6L5YS87_9FIRM</name>
<gene>
    <name evidence="10" type="ORF">FYJ75_09395</name>
</gene>
<comment type="similarity">
    <text evidence="2">Belongs to the binding-protein-dependent transport system permease family. CysTW subfamily.</text>
</comment>
<dbReference type="InterPro" id="IPR051789">
    <property type="entry name" value="Bact_Polyamine_Transport"/>
</dbReference>
<dbReference type="InterPro" id="IPR000515">
    <property type="entry name" value="MetI-like"/>
</dbReference>